<keyword evidence="8" id="KW-0677">Repeat</keyword>
<comment type="catalytic activity">
    <reaction evidence="18">
        <text>ATP + (deoxyribonucleotide)n-3'-hydroxyl + 5'-phospho-(deoxyribonucleotide)m = (deoxyribonucleotide)n+m + AMP + diphosphate.</text>
        <dbReference type="EC" id="6.5.1.1"/>
    </reaction>
</comment>
<keyword evidence="9" id="KW-0547">Nucleotide-binding</keyword>
<evidence type="ECO:0000256" key="18">
    <source>
        <dbReference type="ARBA" id="ARBA00034003"/>
    </source>
</evidence>
<evidence type="ECO:0000256" key="8">
    <source>
        <dbReference type="ARBA" id="ARBA00022737"/>
    </source>
</evidence>
<evidence type="ECO:0000259" key="21">
    <source>
        <dbReference type="PROSITE" id="PS50172"/>
    </source>
</evidence>
<evidence type="ECO:0000256" key="10">
    <source>
        <dbReference type="ARBA" id="ARBA00022763"/>
    </source>
</evidence>
<dbReference type="Pfam" id="PF11411">
    <property type="entry name" value="DNA_ligase_IV"/>
    <property type="match status" value="1"/>
</dbReference>
<dbReference type="SUPFAM" id="SSF56091">
    <property type="entry name" value="DNA ligase/mRNA capping enzyme, catalytic domain"/>
    <property type="match status" value="1"/>
</dbReference>
<reference evidence="22" key="1">
    <citation type="submission" date="2022-03" db="EMBL/GenBank/DDBJ databases">
        <authorList>
            <person name="Lindestad O."/>
        </authorList>
    </citation>
    <scope>NUCLEOTIDE SEQUENCE</scope>
</reference>
<dbReference type="InterPro" id="IPR012310">
    <property type="entry name" value="DNA_ligase_ATP-dep_cent"/>
</dbReference>
<dbReference type="PROSITE" id="PS50160">
    <property type="entry name" value="DNA_LIGASE_A3"/>
    <property type="match status" value="1"/>
</dbReference>
<evidence type="ECO:0000256" key="5">
    <source>
        <dbReference type="ARBA" id="ARBA00022073"/>
    </source>
</evidence>
<keyword evidence="12" id="KW-0460">Magnesium</keyword>
<keyword evidence="23" id="KW-1185">Reference proteome</keyword>
<name>A0A8S4R5H2_9NEOP</name>
<evidence type="ECO:0000256" key="16">
    <source>
        <dbReference type="ARBA" id="ARBA00030676"/>
    </source>
</evidence>
<evidence type="ECO:0000256" key="9">
    <source>
        <dbReference type="ARBA" id="ARBA00022741"/>
    </source>
</evidence>
<dbReference type="GO" id="GO:0003677">
    <property type="term" value="F:DNA binding"/>
    <property type="evidence" value="ECO:0007669"/>
    <property type="project" value="InterPro"/>
</dbReference>
<dbReference type="EMBL" id="CAKXAJ010024851">
    <property type="protein sequence ID" value="CAH2231647.1"/>
    <property type="molecule type" value="Genomic_DNA"/>
</dbReference>
<dbReference type="CDD" id="cd07903">
    <property type="entry name" value="Adenylation_DNA_ligase_IV"/>
    <property type="match status" value="1"/>
</dbReference>
<dbReference type="InterPro" id="IPR012308">
    <property type="entry name" value="DNA_ligase_ATP-dep_N"/>
</dbReference>
<dbReference type="InterPro" id="IPR036599">
    <property type="entry name" value="DNA_ligase_N_sf"/>
</dbReference>
<dbReference type="GO" id="GO:0006303">
    <property type="term" value="P:double-strand break repair via nonhomologous end joining"/>
    <property type="evidence" value="ECO:0007669"/>
    <property type="project" value="TreeGrafter"/>
</dbReference>
<evidence type="ECO:0000256" key="7">
    <source>
        <dbReference type="ARBA" id="ARBA00022723"/>
    </source>
</evidence>
<dbReference type="GO" id="GO:0003910">
    <property type="term" value="F:DNA ligase (ATP) activity"/>
    <property type="evidence" value="ECO:0007669"/>
    <property type="project" value="UniProtKB-EC"/>
</dbReference>
<evidence type="ECO:0000256" key="13">
    <source>
        <dbReference type="ARBA" id="ARBA00023172"/>
    </source>
</evidence>
<comment type="similarity">
    <text evidence="3 19">Belongs to the ATP-dependent DNA ligase family.</text>
</comment>
<keyword evidence="6" id="KW-0436">Ligase</keyword>
<dbReference type="InterPro" id="IPR036420">
    <property type="entry name" value="BRCT_dom_sf"/>
</dbReference>
<dbReference type="Gene3D" id="1.10.3260.10">
    <property type="entry name" value="DNA ligase, ATP-dependent, N-terminal domain"/>
    <property type="match status" value="1"/>
</dbReference>
<dbReference type="PROSITE" id="PS00333">
    <property type="entry name" value="DNA_LIGASE_A2"/>
    <property type="match status" value="1"/>
</dbReference>
<dbReference type="InterPro" id="IPR016059">
    <property type="entry name" value="DNA_ligase_ATP-dep_CS"/>
</dbReference>
<feature type="domain" description="ATP-dependent DNA ligase family profile" evidence="20">
    <location>
        <begin position="347"/>
        <end position="487"/>
    </location>
</feature>
<evidence type="ECO:0000256" key="14">
    <source>
        <dbReference type="ARBA" id="ARBA00023204"/>
    </source>
</evidence>
<evidence type="ECO:0000259" key="20">
    <source>
        <dbReference type="PROSITE" id="PS50160"/>
    </source>
</evidence>
<protein>
    <recommendedName>
        <fullName evidence="5">DNA ligase 4</fullName>
        <ecNumber evidence="4">6.5.1.1</ecNumber>
    </recommendedName>
    <alternativeName>
        <fullName evidence="17">DNA ligase IV</fullName>
    </alternativeName>
    <alternativeName>
        <fullName evidence="16">Polydeoxyribonucleotide synthase [ATP] 4</fullName>
    </alternativeName>
</protein>
<dbReference type="EMBL" id="CAKXAJ010024851">
    <property type="protein sequence ID" value="CAH2231646.1"/>
    <property type="molecule type" value="Genomic_DNA"/>
</dbReference>
<keyword evidence="15" id="KW-0539">Nucleus</keyword>
<dbReference type="EC" id="6.5.1.1" evidence="4"/>
<evidence type="ECO:0000256" key="11">
    <source>
        <dbReference type="ARBA" id="ARBA00022840"/>
    </source>
</evidence>
<evidence type="ECO:0000256" key="15">
    <source>
        <dbReference type="ARBA" id="ARBA00023242"/>
    </source>
</evidence>
<dbReference type="Gene3D" id="2.40.50.140">
    <property type="entry name" value="Nucleic acid-binding proteins"/>
    <property type="match status" value="1"/>
</dbReference>
<evidence type="ECO:0000256" key="3">
    <source>
        <dbReference type="ARBA" id="ARBA00007572"/>
    </source>
</evidence>
<dbReference type="SUPFAM" id="SSF52113">
    <property type="entry name" value="BRCT domain"/>
    <property type="match status" value="2"/>
</dbReference>
<organism evidence="22 23">
    <name type="scientific">Pararge aegeria aegeria</name>
    <dbReference type="NCBI Taxonomy" id="348720"/>
    <lineage>
        <taxon>Eukaryota</taxon>
        <taxon>Metazoa</taxon>
        <taxon>Ecdysozoa</taxon>
        <taxon>Arthropoda</taxon>
        <taxon>Hexapoda</taxon>
        <taxon>Insecta</taxon>
        <taxon>Pterygota</taxon>
        <taxon>Neoptera</taxon>
        <taxon>Endopterygota</taxon>
        <taxon>Lepidoptera</taxon>
        <taxon>Glossata</taxon>
        <taxon>Ditrysia</taxon>
        <taxon>Papilionoidea</taxon>
        <taxon>Nymphalidae</taxon>
        <taxon>Satyrinae</taxon>
        <taxon>Satyrini</taxon>
        <taxon>Parargina</taxon>
        <taxon>Pararge</taxon>
    </lineage>
</organism>
<keyword evidence="13" id="KW-0233">DNA recombination</keyword>
<dbReference type="GO" id="GO:0071897">
    <property type="term" value="P:DNA biosynthetic process"/>
    <property type="evidence" value="ECO:0007669"/>
    <property type="project" value="InterPro"/>
</dbReference>
<dbReference type="SMART" id="SM00292">
    <property type="entry name" value="BRCT"/>
    <property type="match status" value="2"/>
</dbReference>
<keyword evidence="11" id="KW-0067">ATP-binding</keyword>
<comment type="caution">
    <text evidence="22">The sequence shown here is derived from an EMBL/GenBank/DDBJ whole genome shotgun (WGS) entry which is preliminary data.</text>
</comment>
<evidence type="ECO:0000313" key="22">
    <source>
        <dbReference type="EMBL" id="CAH2231647.1"/>
    </source>
</evidence>
<dbReference type="InterPro" id="IPR044125">
    <property type="entry name" value="Adenylation_DNA_ligase_IV"/>
</dbReference>
<feature type="domain" description="BRCT" evidence="21">
    <location>
        <begin position="649"/>
        <end position="721"/>
    </location>
</feature>
<evidence type="ECO:0000313" key="23">
    <source>
        <dbReference type="Proteomes" id="UP000838756"/>
    </source>
</evidence>
<evidence type="ECO:0000256" key="19">
    <source>
        <dbReference type="RuleBase" id="RU004196"/>
    </source>
</evidence>
<dbReference type="GO" id="GO:0005958">
    <property type="term" value="C:DNA-dependent protein kinase-DNA ligase 4 complex"/>
    <property type="evidence" value="ECO:0007669"/>
    <property type="project" value="TreeGrafter"/>
</dbReference>
<dbReference type="InterPro" id="IPR021536">
    <property type="entry name" value="DNA_ligase_IV_dom"/>
</dbReference>
<dbReference type="GO" id="GO:0032807">
    <property type="term" value="C:DNA ligase IV complex"/>
    <property type="evidence" value="ECO:0007669"/>
    <property type="project" value="TreeGrafter"/>
</dbReference>
<dbReference type="Pfam" id="PF04679">
    <property type="entry name" value="DNA_ligase_A_C"/>
    <property type="match status" value="1"/>
</dbReference>
<evidence type="ECO:0000256" key="6">
    <source>
        <dbReference type="ARBA" id="ARBA00022598"/>
    </source>
</evidence>
<dbReference type="NCBIfam" id="TIGR00574">
    <property type="entry name" value="dnl1"/>
    <property type="match status" value="1"/>
</dbReference>
<dbReference type="PANTHER" id="PTHR45997:SF1">
    <property type="entry name" value="DNA LIGASE 4"/>
    <property type="match status" value="1"/>
</dbReference>
<dbReference type="GO" id="GO:0006310">
    <property type="term" value="P:DNA recombination"/>
    <property type="evidence" value="ECO:0007669"/>
    <property type="project" value="UniProtKB-KW"/>
</dbReference>
<dbReference type="GO" id="GO:0046872">
    <property type="term" value="F:metal ion binding"/>
    <property type="evidence" value="ECO:0007669"/>
    <property type="project" value="UniProtKB-KW"/>
</dbReference>
<dbReference type="OrthoDB" id="151490at2759"/>
<dbReference type="InterPro" id="IPR001357">
    <property type="entry name" value="BRCT_dom"/>
</dbReference>
<evidence type="ECO:0000256" key="17">
    <source>
        <dbReference type="ARBA" id="ARBA00031942"/>
    </source>
</evidence>
<feature type="domain" description="BRCT" evidence="21">
    <location>
        <begin position="801"/>
        <end position="883"/>
    </location>
</feature>
<sequence>MLTIPANEILFGDLSNVLEQIHKKKKQRTEQEKKLTEFVNNFSIRVANTVGEKISTFYPILRLLLPDCERERSAYNLKATKLGALLVKVLSLNKQSQDAQKLLNFRSVHSSSNESDFASVAYFVLNNRAQQTTPQLTVGAVNEILDKIAKDEVGNKGPILDEAFSYAITKLTPQEFKWFLRMILKDLKLGMSTHRILSCFHPDAPELYRNCSDLHKVCEELDDGDTRPLELGVQLFYAVRPMLSERMDVTHIHLAPTNMYHVEDKFDGERFQMHMDNNTFEYYSRKGFAYSKKYGKTFEFGIFTPDLRTCFSLNAHNFILDGEMMGWHKENQCFGSKGMSYDIKKITEHSSYRACYCVFDILYYNGKSLVGPPDKGGLPLCDRLEILDTLFTDVPGVIQHSKRELVKDVSDVINAINKAIDNQDEGVVLKDVNSYYIPAQRNAGWFKIKPEYTEGAMTDLDLVIIGAEESENKRQGPAKSFYVACADVESGDKPQRWVCVGSVSSGVTYQEKERLCALLEKNWRVSKRAPPPPCLDFNKKKPDFWILPEHSIALQVRASELVRGKEYGSFYTLRFPRIERIRDDKPVAEVMTLQHFNQLTSTRSPVIKLSTKRINESSNEPAERKIKKTSKTQQVADKFRTKLTDDVEVISKALLGRKLCILSDDEDSKKSELVRIIQSHGGKHVENSGPDTWCCVAGTITVKIRKLIAMRSEDIITTSWLRSLPASEELCSLSPLDMLSIKDETKFSLCLEYDTFGDSYKEELDENTLRKCMTKMDRELPIYLTTKEMVKLDKQLFGDNNPYSFLRGCTLHVAGNPLYETLARMYGARVTGTPRNSTHVVVRSGANTKDLQDISSKAKIVTEDWLKDCYKEKAKISETPYLL</sequence>
<keyword evidence="7" id="KW-0479">Metal-binding</keyword>
<dbReference type="CDD" id="cd00027">
    <property type="entry name" value="BRCT"/>
    <property type="match status" value="1"/>
</dbReference>
<dbReference type="GO" id="GO:0005524">
    <property type="term" value="F:ATP binding"/>
    <property type="evidence" value="ECO:0007669"/>
    <property type="project" value="UniProtKB-KW"/>
</dbReference>
<dbReference type="Pfam" id="PF04675">
    <property type="entry name" value="DNA_ligase_A_N"/>
    <property type="match status" value="1"/>
</dbReference>
<dbReference type="InterPro" id="IPR012340">
    <property type="entry name" value="NA-bd_OB-fold"/>
</dbReference>
<dbReference type="SUPFAM" id="SSF50249">
    <property type="entry name" value="Nucleic acid-binding proteins"/>
    <property type="match status" value="1"/>
</dbReference>
<keyword evidence="10" id="KW-0227">DNA damage</keyword>
<evidence type="ECO:0000256" key="4">
    <source>
        <dbReference type="ARBA" id="ARBA00012727"/>
    </source>
</evidence>
<dbReference type="InterPro" id="IPR012309">
    <property type="entry name" value="DNA_ligase_ATP-dep_C"/>
</dbReference>
<dbReference type="PROSITE" id="PS50172">
    <property type="entry name" value="BRCT"/>
    <property type="match status" value="2"/>
</dbReference>
<dbReference type="Gene3D" id="3.40.50.10190">
    <property type="entry name" value="BRCT domain"/>
    <property type="match status" value="2"/>
</dbReference>
<dbReference type="Pfam" id="PF01068">
    <property type="entry name" value="DNA_ligase_A_M"/>
    <property type="match status" value="1"/>
</dbReference>
<dbReference type="GO" id="GO:0006297">
    <property type="term" value="P:nucleotide-excision repair, DNA gap filling"/>
    <property type="evidence" value="ECO:0007669"/>
    <property type="project" value="TreeGrafter"/>
</dbReference>
<comment type="subcellular location">
    <subcellularLocation>
        <location evidence="2">Nucleus</location>
    </subcellularLocation>
</comment>
<dbReference type="Pfam" id="PF00533">
    <property type="entry name" value="BRCT"/>
    <property type="match status" value="1"/>
</dbReference>
<dbReference type="InterPro" id="IPR029710">
    <property type="entry name" value="LIG4"/>
</dbReference>
<dbReference type="Proteomes" id="UP000838756">
    <property type="component" value="Unassembled WGS sequence"/>
</dbReference>
<gene>
    <name evidence="22" type="primary">jg19466</name>
    <name evidence="22" type="ORF">PAEG_LOCUS10119</name>
</gene>
<proteinExistence type="inferred from homology"/>
<dbReference type="InterPro" id="IPR000977">
    <property type="entry name" value="DNA_ligase_ATP-dep"/>
</dbReference>
<dbReference type="AlphaFoldDB" id="A0A8S4R5H2"/>
<accession>A0A8S4R5H2</accession>
<evidence type="ECO:0000256" key="12">
    <source>
        <dbReference type="ARBA" id="ARBA00022842"/>
    </source>
</evidence>
<evidence type="ECO:0000256" key="1">
    <source>
        <dbReference type="ARBA" id="ARBA00001946"/>
    </source>
</evidence>
<keyword evidence="14" id="KW-0234">DNA repair</keyword>
<comment type="cofactor">
    <cofactor evidence="1">
        <name>Mg(2+)</name>
        <dbReference type="ChEBI" id="CHEBI:18420"/>
    </cofactor>
</comment>
<dbReference type="Gene3D" id="3.30.470.30">
    <property type="entry name" value="DNA ligase/mRNA capping enzyme"/>
    <property type="match status" value="1"/>
</dbReference>
<evidence type="ECO:0000256" key="2">
    <source>
        <dbReference type="ARBA" id="ARBA00004123"/>
    </source>
</evidence>
<dbReference type="PANTHER" id="PTHR45997">
    <property type="entry name" value="DNA LIGASE 4"/>
    <property type="match status" value="1"/>
</dbReference>